<gene>
    <name evidence="1" type="ORF">BJ138DRAFT_1109830</name>
</gene>
<keyword evidence="2" id="KW-1185">Reference proteome</keyword>
<dbReference type="Proteomes" id="UP000790377">
    <property type="component" value="Unassembled WGS sequence"/>
</dbReference>
<evidence type="ECO:0000313" key="1">
    <source>
        <dbReference type="EMBL" id="KAH7915304.1"/>
    </source>
</evidence>
<name>A0ACB8AQS7_9AGAM</name>
<protein>
    <submittedName>
        <fullName evidence="1">Uncharacterized protein</fullName>
    </submittedName>
</protein>
<dbReference type="EMBL" id="MU267602">
    <property type="protein sequence ID" value="KAH7915304.1"/>
    <property type="molecule type" value="Genomic_DNA"/>
</dbReference>
<proteinExistence type="predicted"/>
<reference evidence="1" key="1">
    <citation type="journal article" date="2021" name="New Phytol.">
        <title>Evolutionary innovations through gain and loss of genes in the ectomycorrhizal Boletales.</title>
        <authorList>
            <person name="Wu G."/>
            <person name="Miyauchi S."/>
            <person name="Morin E."/>
            <person name="Kuo A."/>
            <person name="Drula E."/>
            <person name="Varga T."/>
            <person name="Kohler A."/>
            <person name="Feng B."/>
            <person name="Cao Y."/>
            <person name="Lipzen A."/>
            <person name="Daum C."/>
            <person name="Hundley H."/>
            <person name="Pangilinan J."/>
            <person name="Johnson J."/>
            <person name="Barry K."/>
            <person name="LaButti K."/>
            <person name="Ng V."/>
            <person name="Ahrendt S."/>
            <person name="Min B."/>
            <person name="Choi I.G."/>
            <person name="Park H."/>
            <person name="Plett J.M."/>
            <person name="Magnuson J."/>
            <person name="Spatafora J.W."/>
            <person name="Nagy L.G."/>
            <person name="Henrissat B."/>
            <person name="Grigoriev I.V."/>
            <person name="Yang Z.L."/>
            <person name="Xu J."/>
            <person name="Martin F.M."/>
        </authorList>
    </citation>
    <scope>NUCLEOTIDE SEQUENCE</scope>
    <source>
        <strain evidence="1">ATCC 28755</strain>
    </source>
</reference>
<accession>A0ACB8AQS7</accession>
<evidence type="ECO:0000313" key="2">
    <source>
        <dbReference type="Proteomes" id="UP000790377"/>
    </source>
</evidence>
<organism evidence="1 2">
    <name type="scientific">Hygrophoropsis aurantiaca</name>
    <dbReference type="NCBI Taxonomy" id="72124"/>
    <lineage>
        <taxon>Eukaryota</taxon>
        <taxon>Fungi</taxon>
        <taxon>Dikarya</taxon>
        <taxon>Basidiomycota</taxon>
        <taxon>Agaricomycotina</taxon>
        <taxon>Agaricomycetes</taxon>
        <taxon>Agaricomycetidae</taxon>
        <taxon>Boletales</taxon>
        <taxon>Coniophorineae</taxon>
        <taxon>Hygrophoropsidaceae</taxon>
        <taxon>Hygrophoropsis</taxon>
    </lineage>
</organism>
<sequence>MTTQFVPQNFQADALEYNGHFPESIGYYQSLYPKADDSTPSVISAGRLSADSPLIVKVDAQGSNRLPSYPSTPLSSSSTSPYFSRRDWNDSPGPIDALRFFTRSPAIAARQRTSQACEKCRERKTKCSGDRPVCQRCASRGLLCEYASSKEARRRAGNKVRPRESVSVADLRSAAREHQPKPFNVTSSRPVITNTPPRAVSYQPSHPTPHSFGTISRAKHHHTYPSGQSPVTSFSVPNIMSLVESLPEPLPQFPPSQPLPTTFDNDATPRVSDDCFQESYTSMFNEYIQVPSYEHSAKCDHTLNGGLDTASSSGTASTYSWSPNISLSNLFQPESYIPPTMSQSSHTPSSCSGRSSACSSVSSPSSQGSSIAQGWPPDDGSIFNISLQDSVDCGFSAFDNPIDGMPFENRYDNIKSFMELAGHWRAVNNFSAERGSIMIEENKTGMWPPT</sequence>
<comment type="caution">
    <text evidence="1">The sequence shown here is derived from an EMBL/GenBank/DDBJ whole genome shotgun (WGS) entry which is preliminary data.</text>
</comment>